<name>A0A1B6EM81_9HEMI</name>
<dbReference type="GO" id="GO:0006508">
    <property type="term" value="P:proteolysis"/>
    <property type="evidence" value="ECO:0007669"/>
    <property type="project" value="InterPro"/>
</dbReference>
<dbReference type="PANTHER" id="PTHR24258:SF116">
    <property type="entry name" value="FI16631P1-RELATED"/>
    <property type="match status" value="1"/>
</dbReference>
<accession>A0A1B6EM81</accession>
<dbReference type="SUPFAM" id="SSF50494">
    <property type="entry name" value="Trypsin-like serine proteases"/>
    <property type="match status" value="1"/>
</dbReference>
<keyword evidence="2" id="KW-0964">Secreted</keyword>
<gene>
    <name evidence="8" type="ORF">g.7351</name>
</gene>
<evidence type="ECO:0000259" key="7">
    <source>
        <dbReference type="PROSITE" id="PS50240"/>
    </source>
</evidence>
<sequence>LPGFDQIYQDPEVLQALSAENETLARSAIAQKICNLKLISCDEATLRHYGPYRPYAPQPNVILGQPVQLQPVGSVLPVIPVNQNRPIYTSNSYPAYGRPSGHSFPIHRPLQGIISRPKPIFAPLQPQYQVPGPAPGFIPNPQHTGNTHVHNHIHYHTESIGVKPVIETGYPDFYKNQDYFDCDCVPDYDCDSYRRQSGGQQHLAIDPRAPDIDLGLGSNVTEGSEEKSRRKRESEVVDGGDEGDEGRSFSEKKFTGPVKRSCQNGYVCCPNRNARRFEGHTQCGVRNILPITGRVKNDEAYSDVSDYGEYPWQAAILKRDNEGQVYVSGGVLISDRHILTTAHNLIESKTRTESLLLRLGEYDVTREDEEYAHVDFKAQSVVIHPKFDKVTLKNDIALITLDRRVDFGRNIHITPACLPSPYDDYVGQRCWTAGWGKDDQKRGQYQTVLKEVDVPIVNSNQCETLLKRERLGARFLLDESFVCAGGEKGKDACKGDGGSPLVCQASDNTMQVVGLVSWGLDCGIQGVPGVYTKVAHFLDWIKENVRNDYL</sequence>
<dbReference type="InterPro" id="IPR001254">
    <property type="entry name" value="Trypsin_dom"/>
</dbReference>
<dbReference type="PANTHER" id="PTHR24258">
    <property type="entry name" value="SERINE PROTEASE-RELATED"/>
    <property type="match status" value="1"/>
</dbReference>
<dbReference type="InterPro" id="IPR009003">
    <property type="entry name" value="Peptidase_S1_PA"/>
</dbReference>
<feature type="domain" description="Peptidase S1" evidence="7">
    <location>
        <begin position="291"/>
        <end position="546"/>
    </location>
</feature>
<evidence type="ECO:0000256" key="3">
    <source>
        <dbReference type="ARBA" id="ARBA00023157"/>
    </source>
</evidence>
<evidence type="ECO:0000256" key="4">
    <source>
        <dbReference type="ARBA" id="ARBA00068096"/>
    </source>
</evidence>
<dbReference type="SMART" id="SM00020">
    <property type="entry name" value="Tryp_SPc"/>
    <property type="match status" value="1"/>
</dbReference>
<proteinExistence type="predicted"/>
<dbReference type="Gene3D" id="2.40.10.10">
    <property type="entry name" value="Trypsin-like serine proteases"/>
    <property type="match status" value="1"/>
</dbReference>
<organism evidence="8">
    <name type="scientific">Cuerna arida</name>
    <dbReference type="NCBI Taxonomy" id="1464854"/>
    <lineage>
        <taxon>Eukaryota</taxon>
        <taxon>Metazoa</taxon>
        <taxon>Ecdysozoa</taxon>
        <taxon>Arthropoda</taxon>
        <taxon>Hexapoda</taxon>
        <taxon>Insecta</taxon>
        <taxon>Pterygota</taxon>
        <taxon>Neoptera</taxon>
        <taxon>Paraneoptera</taxon>
        <taxon>Hemiptera</taxon>
        <taxon>Auchenorrhyncha</taxon>
        <taxon>Membracoidea</taxon>
        <taxon>Cicadellidae</taxon>
        <taxon>Cicadellinae</taxon>
        <taxon>Proconiini</taxon>
        <taxon>Cuerna</taxon>
    </lineage>
</organism>
<dbReference type="InterPro" id="IPR043504">
    <property type="entry name" value="Peptidase_S1_PA_chymotrypsin"/>
</dbReference>
<dbReference type="PRINTS" id="PR00722">
    <property type="entry name" value="CHYMOTRYPSIN"/>
</dbReference>
<evidence type="ECO:0000256" key="2">
    <source>
        <dbReference type="ARBA" id="ARBA00022525"/>
    </source>
</evidence>
<feature type="region of interest" description="Disordered" evidence="6">
    <location>
        <begin position="201"/>
        <end position="252"/>
    </location>
</feature>
<dbReference type="GO" id="GO:0005576">
    <property type="term" value="C:extracellular region"/>
    <property type="evidence" value="ECO:0007669"/>
    <property type="project" value="UniProtKB-SubCell"/>
</dbReference>
<dbReference type="FunFam" id="2.40.10.10:FF:000038">
    <property type="entry name" value="Serine protease"/>
    <property type="match status" value="1"/>
</dbReference>
<comment type="subcellular location">
    <subcellularLocation>
        <location evidence="1">Secreted</location>
    </subcellularLocation>
</comment>
<dbReference type="AlphaFoldDB" id="A0A1B6EM81"/>
<protein>
    <recommendedName>
        <fullName evidence="4">Phenoloxidase-activating factor 2</fullName>
    </recommendedName>
    <alternativeName>
        <fullName evidence="5">Prophenoloxidase-activating factor II</fullName>
    </alternativeName>
</protein>
<feature type="compositionally biased region" description="Basic and acidic residues" evidence="6">
    <location>
        <begin position="224"/>
        <end position="235"/>
    </location>
</feature>
<keyword evidence="3" id="KW-1015">Disulfide bond</keyword>
<dbReference type="Pfam" id="PF00089">
    <property type="entry name" value="Trypsin"/>
    <property type="match status" value="1"/>
</dbReference>
<evidence type="ECO:0000313" key="8">
    <source>
        <dbReference type="EMBL" id="JAS39028.1"/>
    </source>
</evidence>
<dbReference type="CDD" id="cd00190">
    <property type="entry name" value="Tryp_SPc"/>
    <property type="match status" value="1"/>
</dbReference>
<dbReference type="InterPro" id="IPR001314">
    <property type="entry name" value="Peptidase_S1A"/>
</dbReference>
<evidence type="ECO:0000256" key="6">
    <source>
        <dbReference type="SAM" id="MobiDB-lite"/>
    </source>
</evidence>
<feature type="non-terminal residue" evidence="8">
    <location>
        <position position="1"/>
    </location>
</feature>
<dbReference type="GO" id="GO:0004252">
    <property type="term" value="F:serine-type endopeptidase activity"/>
    <property type="evidence" value="ECO:0007669"/>
    <property type="project" value="InterPro"/>
</dbReference>
<reference evidence="8" key="1">
    <citation type="submission" date="2015-11" db="EMBL/GenBank/DDBJ databases">
        <title>De novo transcriptome assembly of four potential Pierce s Disease insect vectors from Arizona vineyards.</title>
        <authorList>
            <person name="Tassone E.E."/>
        </authorList>
    </citation>
    <scope>NUCLEOTIDE SEQUENCE</scope>
</reference>
<evidence type="ECO:0000256" key="5">
    <source>
        <dbReference type="ARBA" id="ARBA00076468"/>
    </source>
</evidence>
<dbReference type="PROSITE" id="PS50240">
    <property type="entry name" value="TRYPSIN_DOM"/>
    <property type="match status" value="1"/>
</dbReference>
<dbReference type="EMBL" id="GECZ01030741">
    <property type="protein sequence ID" value="JAS39028.1"/>
    <property type="molecule type" value="Transcribed_RNA"/>
</dbReference>
<evidence type="ECO:0000256" key="1">
    <source>
        <dbReference type="ARBA" id="ARBA00004613"/>
    </source>
</evidence>